<evidence type="ECO:0000313" key="2">
    <source>
        <dbReference type="Proteomes" id="UP000254720"/>
    </source>
</evidence>
<dbReference type="InterPro" id="IPR036390">
    <property type="entry name" value="WH_DNA-bd_sf"/>
</dbReference>
<dbReference type="EMBL" id="QQAX01000010">
    <property type="protein sequence ID" value="RDI43781.1"/>
    <property type="molecule type" value="Genomic_DNA"/>
</dbReference>
<accession>A0A370GJE1</accession>
<protein>
    <recommendedName>
        <fullName evidence="3">ATPase domain-containing protein</fullName>
    </recommendedName>
</protein>
<dbReference type="PANTHER" id="PTHR34301">
    <property type="entry name" value="DNA-BINDING PROTEIN-RELATED"/>
    <property type="match status" value="1"/>
</dbReference>
<dbReference type="Gene3D" id="3.40.50.300">
    <property type="entry name" value="P-loop containing nucleotide triphosphate hydrolases"/>
    <property type="match status" value="1"/>
</dbReference>
<dbReference type="PANTHER" id="PTHR34301:SF8">
    <property type="entry name" value="ATPASE DOMAIN-CONTAINING PROTEIN"/>
    <property type="match status" value="1"/>
</dbReference>
<reference evidence="1 2" key="1">
    <citation type="submission" date="2018-07" db="EMBL/GenBank/DDBJ databases">
        <title>Genomic Encyclopedia of Type Strains, Phase IV (KMG-IV): sequencing the most valuable type-strain genomes for metagenomic binning, comparative biology and taxonomic classification.</title>
        <authorList>
            <person name="Goeker M."/>
        </authorList>
    </citation>
    <scope>NUCLEOTIDE SEQUENCE [LARGE SCALE GENOMIC DNA]</scope>
    <source>
        <strain evidence="1 2">DSM 16500</strain>
    </source>
</reference>
<evidence type="ECO:0008006" key="3">
    <source>
        <dbReference type="Google" id="ProtNLM"/>
    </source>
</evidence>
<dbReference type="RefSeq" id="WP_114834338.1">
    <property type="nucleotide sequence ID" value="NZ_LR699115.1"/>
</dbReference>
<dbReference type="SUPFAM" id="SSF52540">
    <property type="entry name" value="P-loop containing nucleoside triphosphate hydrolases"/>
    <property type="match status" value="1"/>
</dbReference>
<dbReference type="Proteomes" id="UP000254720">
    <property type="component" value="Unassembled WGS sequence"/>
</dbReference>
<evidence type="ECO:0000313" key="1">
    <source>
        <dbReference type="EMBL" id="RDI43781.1"/>
    </source>
</evidence>
<dbReference type="OrthoDB" id="9805535at2"/>
<proteinExistence type="predicted"/>
<sequence>MHTDYFPLGIAQGKAFCNRVNERQRLAKNIKAHQHTLITSPRRYGKTSLVTFVMNDTGIPFANVDFFVALDAKACEEQLIQGTQRLLHQISSKPERLFNHIKDYFIQSKKKWTIGYKGVHLELIPDKENDPATNIMDVLLALESVLAKKRQHAVLFIDEFQEIGALPSAKALEGAIRHVAQETKYLLLIFSGSNRHLLNHMFDDKSRPLYLLCERMILDRIAEDDYVAFINNVAMKTWKKSLSDKTLEQLFTLTERHPYYINVLCNALWKNHMDQSHPPDAEAASKYWQEYIHIEKTRISRELSQLSFGQRKILTAVSFGHTTELTGKHILQKIGITGPSVISALQVLEEKDLIGRKDDGSYFTIDPLMKASLRYFYQDAFEIQA</sequence>
<comment type="caution">
    <text evidence="1">The sequence shown here is derived from an EMBL/GenBank/DDBJ whole genome shotgun (WGS) entry which is preliminary data.</text>
</comment>
<dbReference type="AlphaFoldDB" id="A0A370GJE1"/>
<gene>
    <name evidence="1" type="ORF">C8D86_11051</name>
</gene>
<dbReference type="InterPro" id="IPR027417">
    <property type="entry name" value="P-loop_NTPase"/>
</dbReference>
<name>A0A370GJE1_9COXI</name>
<dbReference type="SUPFAM" id="SSF46785">
    <property type="entry name" value="Winged helix' DNA-binding domain"/>
    <property type="match status" value="1"/>
</dbReference>
<organism evidence="1 2">
    <name type="scientific">Aquicella lusitana</name>
    <dbReference type="NCBI Taxonomy" id="254246"/>
    <lineage>
        <taxon>Bacteria</taxon>
        <taxon>Pseudomonadati</taxon>
        <taxon>Pseudomonadota</taxon>
        <taxon>Gammaproteobacteria</taxon>
        <taxon>Legionellales</taxon>
        <taxon>Coxiellaceae</taxon>
        <taxon>Aquicella</taxon>
    </lineage>
</organism>
<keyword evidence="2" id="KW-1185">Reference proteome</keyword>